<protein>
    <submittedName>
        <fullName evidence="17">PAS domain-containing protein</fullName>
    </submittedName>
</protein>
<dbReference type="SMART" id="SM00091">
    <property type="entry name" value="PAS"/>
    <property type="match status" value="3"/>
</dbReference>
<dbReference type="GO" id="GO:0006935">
    <property type="term" value="P:chemotaxis"/>
    <property type="evidence" value="ECO:0007669"/>
    <property type="project" value="UniProtKB-KW"/>
</dbReference>
<dbReference type="InterPro" id="IPR035965">
    <property type="entry name" value="PAS-like_dom_sf"/>
</dbReference>
<dbReference type="PROSITE" id="PS50113">
    <property type="entry name" value="PAC"/>
    <property type="match status" value="1"/>
</dbReference>
<dbReference type="Proteomes" id="UP000613266">
    <property type="component" value="Unassembled WGS sequence"/>
</dbReference>
<dbReference type="Gene3D" id="3.30.450.20">
    <property type="entry name" value="PAS domain"/>
    <property type="match status" value="3"/>
</dbReference>
<dbReference type="CDD" id="cd00130">
    <property type="entry name" value="PAS"/>
    <property type="match status" value="1"/>
</dbReference>
<dbReference type="InterPro" id="IPR003660">
    <property type="entry name" value="HAMP_dom"/>
</dbReference>
<dbReference type="GO" id="GO:0007165">
    <property type="term" value="P:signal transduction"/>
    <property type="evidence" value="ECO:0007669"/>
    <property type="project" value="UniProtKB-KW"/>
</dbReference>
<keyword evidence="18" id="KW-1185">Reference proteome</keyword>
<keyword evidence="10" id="KW-0807">Transducer</keyword>
<feature type="non-terminal residue" evidence="17">
    <location>
        <position position="834"/>
    </location>
</feature>
<dbReference type="PANTHER" id="PTHR43531:SF11">
    <property type="entry name" value="METHYL-ACCEPTING CHEMOTAXIS PROTEIN 3"/>
    <property type="match status" value="1"/>
</dbReference>
<dbReference type="InterPro" id="IPR004090">
    <property type="entry name" value="Chemotax_Me-accpt_rcpt"/>
</dbReference>
<feature type="domain" description="Methyl-accepting transducer" evidence="13">
    <location>
        <begin position="572"/>
        <end position="787"/>
    </location>
</feature>
<evidence type="ECO:0000313" key="17">
    <source>
        <dbReference type="EMBL" id="MBH9579635.1"/>
    </source>
</evidence>
<feature type="domain" description="PAC" evidence="15">
    <location>
        <begin position="472"/>
        <end position="525"/>
    </location>
</feature>
<dbReference type="InterPro" id="IPR013655">
    <property type="entry name" value="PAS_fold_3"/>
</dbReference>
<evidence type="ECO:0000256" key="9">
    <source>
        <dbReference type="ARBA" id="ARBA00029447"/>
    </source>
</evidence>
<dbReference type="Pfam" id="PF08448">
    <property type="entry name" value="PAS_4"/>
    <property type="match status" value="1"/>
</dbReference>
<dbReference type="NCBIfam" id="TIGR00229">
    <property type="entry name" value="sensory_box"/>
    <property type="match status" value="1"/>
</dbReference>
<comment type="caution">
    <text evidence="17">The sequence shown here is derived from an EMBL/GenBank/DDBJ whole genome shotgun (WGS) entry which is preliminary data.</text>
</comment>
<dbReference type="SUPFAM" id="SSF58104">
    <property type="entry name" value="Methyl-accepting chemotaxis protein (MCP) signaling domain"/>
    <property type="match status" value="1"/>
</dbReference>
<dbReference type="PROSITE" id="PS50111">
    <property type="entry name" value="CHEMOTAXIS_TRANSDUC_2"/>
    <property type="match status" value="1"/>
</dbReference>
<dbReference type="FunFam" id="3.30.450.20:FF:000046">
    <property type="entry name" value="Aerotaxis sensor receptor"/>
    <property type="match status" value="1"/>
</dbReference>
<dbReference type="InterPro" id="IPR051310">
    <property type="entry name" value="MCP_chemotaxis"/>
</dbReference>
<evidence type="ECO:0000259" key="16">
    <source>
        <dbReference type="PROSITE" id="PS50885"/>
    </source>
</evidence>
<evidence type="ECO:0000256" key="6">
    <source>
        <dbReference type="ARBA" id="ARBA00022692"/>
    </source>
</evidence>
<keyword evidence="2" id="KW-1003">Cell membrane</keyword>
<dbReference type="InterPro" id="IPR001610">
    <property type="entry name" value="PAC"/>
</dbReference>
<feature type="domain" description="HAMP" evidence="16">
    <location>
        <begin position="208"/>
        <end position="260"/>
    </location>
</feature>
<comment type="subcellular location">
    <subcellularLocation>
        <location evidence="1">Cell inner membrane</location>
        <topology evidence="1">Multi-pass membrane protein</topology>
    </subcellularLocation>
</comment>
<keyword evidence="11" id="KW-0175">Coiled coil</keyword>
<feature type="domain" description="PAS" evidence="14">
    <location>
        <begin position="25"/>
        <end position="76"/>
    </location>
</feature>
<dbReference type="SMART" id="SM00086">
    <property type="entry name" value="PAC"/>
    <property type="match status" value="1"/>
</dbReference>
<evidence type="ECO:0000259" key="15">
    <source>
        <dbReference type="PROSITE" id="PS50113"/>
    </source>
</evidence>
<dbReference type="PROSITE" id="PS50112">
    <property type="entry name" value="PAS"/>
    <property type="match status" value="1"/>
</dbReference>
<dbReference type="PRINTS" id="PR00260">
    <property type="entry name" value="CHEMTRNSDUCR"/>
</dbReference>
<dbReference type="AlphaFoldDB" id="A0A931NKF0"/>
<evidence type="ECO:0000256" key="10">
    <source>
        <dbReference type="PROSITE-ProRule" id="PRU00284"/>
    </source>
</evidence>
<evidence type="ECO:0000256" key="4">
    <source>
        <dbReference type="ARBA" id="ARBA00022500"/>
    </source>
</evidence>
<evidence type="ECO:0000256" key="2">
    <source>
        <dbReference type="ARBA" id="ARBA00022475"/>
    </source>
</evidence>
<evidence type="ECO:0000256" key="3">
    <source>
        <dbReference type="ARBA" id="ARBA00022481"/>
    </source>
</evidence>
<dbReference type="SMART" id="SM00304">
    <property type="entry name" value="HAMP"/>
    <property type="match status" value="2"/>
</dbReference>
<feature type="coiled-coil region" evidence="11">
    <location>
        <begin position="379"/>
        <end position="406"/>
    </location>
</feature>
<dbReference type="Pfam" id="PF08447">
    <property type="entry name" value="PAS_3"/>
    <property type="match status" value="1"/>
</dbReference>
<keyword evidence="4" id="KW-0145">Chemotaxis</keyword>
<dbReference type="GO" id="GO:0005886">
    <property type="term" value="C:plasma membrane"/>
    <property type="evidence" value="ECO:0007669"/>
    <property type="project" value="UniProtKB-SubCell"/>
</dbReference>
<reference evidence="17" key="1">
    <citation type="submission" date="2020-12" db="EMBL/GenBank/DDBJ databases">
        <title>The genome sequence of Inhella sp. 1Y17.</title>
        <authorList>
            <person name="Liu Y."/>
        </authorList>
    </citation>
    <scope>NUCLEOTIDE SEQUENCE</scope>
    <source>
        <strain evidence="17">1Y17</strain>
    </source>
</reference>
<evidence type="ECO:0000256" key="7">
    <source>
        <dbReference type="ARBA" id="ARBA00022989"/>
    </source>
</evidence>
<keyword evidence="7" id="KW-1133">Transmembrane helix</keyword>
<dbReference type="CDD" id="cd11386">
    <property type="entry name" value="MCP_signal"/>
    <property type="match status" value="1"/>
</dbReference>
<keyword evidence="8" id="KW-0472">Membrane</keyword>
<evidence type="ECO:0000313" key="18">
    <source>
        <dbReference type="Proteomes" id="UP000613266"/>
    </source>
</evidence>
<proteinExistence type="inferred from homology"/>
<dbReference type="Pfam" id="PF13188">
    <property type="entry name" value="PAS_8"/>
    <property type="match status" value="1"/>
</dbReference>
<organism evidence="17 18">
    <name type="scientific">Inhella proteolytica</name>
    <dbReference type="NCBI Taxonomy" id="2795029"/>
    <lineage>
        <taxon>Bacteria</taxon>
        <taxon>Pseudomonadati</taxon>
        <taxon>Pseudomonadota</taxon>
        <taxon>Betaproteobacteria</taxon>
        <taxon>Burkholderiales</taxon>
        <taxon>Sphaerotilaceae</taxon>
        <taxon>Inhella</taxon>
    </lineage>
</organism>
<evidence type="ECO:0000256" key="11">
    <source>
        <dbReference type="SAM" id="Coils"/>
    </source>
</evidence>
<gene>
    <name evidence="17" type="ORF">I7X39_22295</name>
</gene>
<dbReference type="InterPro" id="IPR000700">
    <property type="entry name" value="PAS-assoc_C"/>
</dbReference>
<keyword evidence="5" id="KW-0997">Cell inner membrane</keyword>
<dbReference type="Gene3D" id="1.10.287.950">
    <property type="entry name" value="Methyl-accepting chemotaxis protein"/>
    <property type="match status" value="1"/>
</dbReference>
<dbReference type="Pfam" id="PF00015">
    <property type="entry name" value="MCPsignal"/>
    <property type="match status" value="1"/>
</dbReference>
<name>A0A931NKF0_9BURK</name>
<sequence>MRTNLPITQQEYLLPDGMTIVSRTDLKGRITYVNPDFIEASGFVESELIGQPHNLVRHPDMPEEAFEDLWQTLKQGRPWTGMVKNRRKNGDHYWVVANATPIKEGDAVVGYMSVRTRPTREQVEAAEALYRRFKEGRARGWAIRDGQAVRTGWAAALRRSLGRLSLAHKQALLALLWLGAGLFIGRGGWLPALALLGLAALATWRMQRRLATGLQQAARQLERFAQANFDGVVQVEGRDHLAGMAQALRRVQTRLGFEFADTRRRAEDAERIRQALDVAATNVMVADADYQIIYANASLKAMMTEAEADLRKALPRFDAQRILGANIDEFHRNPAHQRGLLDHLREPHRTRLQIGSRRFDLIVNPVRLGERRLGTVVEWKDMTAELAALEREREEAARNLRIRQALDVNASPVRIADAEGTIVYANQALLQVLRRDAAAFRAQNSSFDPERVVGGSIGMFYADPRGAIERLRQLREPVTTAMTLGGRDYNVSTSPIFNAQGEALGTVGQWIDVTEQRRAEREVTEVVNAATARDFSVRIQAENKDAFFKTLAEGFNNLLETVSQALLEVRTAVNQLSSASDQVSQTSQSLSHSASQQAASVEETTASLHEMAASVQQNAENAGVTDRMATQAAQQAMEGGQAVSMTVDAMKSIATKIHIIDDIAYQTNLLALNAAIEAARAGEHGKGFAVVAAEVRKLAERSQVAAQEIGALAGNSVGLAEKAGRLLSDMVPAIQKTSELVQEIAAASTEQNQGVGQVSVTMNHIAGVTQQTASASEQLSATSEQLSAQAMQLQELIGTFRLQARAAEPAPAAPRARSLPPGRPAAAQPAPARG</sequence>
<dbReference type="GO" id="GO:0004888">
    <property type="term" value="F:transmembrane signaling receptor activity"/>
    <property type="evidence" value="ECO:0007669"/>
    <property type="project" value="InterPro"/>
</dbReference>
<evidence type="ECO:0000256" key="1">
    <source>
        <dbReference type="ARBA" id="ARBA00004429"/>
    </source>
</evidence>
<evidence type="ECO:0000256" key="12">
    <source>
        <dbReference type="SAM" id="MobiDB-lite"/>
    </source>
</evidence>
<evidence type="ECO:0000259" key="14">
    <source>
        <dbReference type="PROSITE" id="PS50112"/>
    </source>
</evidence>
<accession>A0A931NKF0</accession>
<dbReference type="FunFam" id="3.30.450.20:FF:000075">
    <property type="entry name" value="Methyl-accepting chemotaxis protein"/>
    <property type="match status" value="1"/>
</dbReference>
<keyword evidence="3" id="KW-0488">Methylation</keyword>
<evidence type="ECO:0000256" key="8">
    <source>
        <dbReference type="ARBA" id="ARBA00023136"/>
    </source>
</evidence>
<keyword evidence="6" id="KW-0812">Transmembrane</keyword>
<comment type="similarity">
    <text evidence="9">Belongs to the methyl-accepting chemotaxis (MCP) protein family.</text>
</comment>
<feature type="region of interest" description="Disordered" evidence="12">
    <location>
        <begin position="806"/>
        <end position="834"/>
    </location>
</feature>
<dbReference type="InterPro" id="IPR004089">
    <property type="entry name" value="MCPsignal_dom"/>
</dbReference>
<dbReference type="SUPFAM" id="SSF55785">
    <property type="entry name" value="PYP-like sensor domain (PAS domain)"/>
    <property type="match status" value="2"/>
</dbReference>
<dbReference type="InterPro" id="IPR013656">
    <property type="entry name" value="PAS_4"/>
</dbReference>
<dbReference type="PANTHER" id="PTHR43531">
    <property type="entry name" value="PROTEIN ICFG"/>
    <property type="match status" value="1"/>
</dbReference>
<dbReference type="PROSITE" id="PS50885">
    <property type="entry name" value="HAMP"/>
    <property type="match status" value="1"/>
</dbReference>
<dbReference type="SMART" id="SM00283">
    <property type="entry name" value="MA"/>
    <property type="match status" value="1"/>
</dbReference>
<evidence type="ECO:0000259" key="13">
    <source>
        <dbReference type="PROSITE" id="PS50111"/>
    </source>
</evidence>
<dbReference type="RefSeq" id="WP_198113582.1">
    <property type="nucleotide sequence ID" value="NZ_JAEDAK010000027.1"/>
</dbReference>
<evidence type="ECO:0000256" key="5">
    <source>
        <dbReference type="ARBA" id="ARBA00022519"/>
    </source>
</evidence>
<dbReference type="InterPro" id="IPR000014">
    <property type="entry name" value="PAS"/>
</dbReference>
<dbReference type="EMBL" id="JAEDAK010000027">
    <property type="protein sequence ID" value="MBH9579635.1"/>
    <property type="molecule type" value="Genomic_DNA"/>
</dbReference>